<dbReference type="EMBL" id="CAJVQC010000626">
    <property type="protein sequence ID" value="CAG8475998.1"/>
    <property type="molecule type" value="Genomic_DNA"/>
</dbReference>
<gene>
    <name evidence="1" type="ORF">RPERSI_LOCUS775</name>
</gene>
<reference evidence="1" key="1">
    <citation type="submission" date="2021-06" db="EMBL/GenBank/DDBJ databases">
        <authorList>
            <person name="Kallberg Y."/>
            <person name="Tangrot J."/>
            <person name="Rosling A."/>
        </authorList>
    </citation>
    <scope>NUCLEOTIDE SEQUENCE</scope>
    <source>
        <strain evidence="1">MA461A</strain>
    </source>
</reference>
<accession>A0ACA9KIL4</accession>
<name>A0ACA9KIL4_9GLOM</name>
<dbReference type="Proteomes" id="UP000789920">
    <property type="component" value="Unassembled WGS sequence"/>
</dbReference>
<protein>
    <submittedName>
        <fullName evidence="1">28446_t:CDS:1</fullName>
    </submittedName>
</protein>
<proteinExistence type="predicted"/>
<comment type="caution">
    <text evidence="1">The sequence shown here is derived from an EMBL/GenBank/DDBJ whole genome shotgun (WGS) entry which is preliminary data.</text>
</comment>
<organism evidence="1 2">
    <name type="scientific">Racocetra persica</name>
    <dbReference type="NCBI Taxonomy" id="160502"/>
    <lineage>
        <taxon>Eukaryota</taxon>
        <taxon>Fungi</taxon>
        <taxon>Fungi incertae sedis</taxon>
        <taxon>Mucoromycota</taxon>
        <taxon>Glomeromycotina</taxon>
        <taxon>Glomeromycetes</taxon>
        <taxon>Diversisporales</taxon>
        <taxon>Gigasporaceae</taxon>
        <taxon>Racocetra</taxon>
    </lineage>
</organism>
<keyword evidence="2" id="KW-1185">Reference proteome</keyword>
<evidence type="ECO:0000313" key="1">
    <source>
        <dbReference type="EMBL" id="CAG8475998.1"/>
    </source>
</evidence>
<sequence>MNRAYELYLEQIKVHKTSHPSLLAIDILQAYHPDLSCPEQLANTSAGSSTDTYILIPQRPEFPFLPISEIPHHYIRDPTPPPQQNHFLRLLQQIFSSATRTTAPPLPPITEYYSTVNLDITVTPCHTPLLLNTPPLNTQNLIDPFDHYIQNQDATIVRPDPPQ</sequence>
<evidence type="ECO:0000313" key="2">
    <source>
        <dbReference type="Proteomes" id="UP000789920"/>
    </source>
</evidence>